<reference evidence="2 3" key="1">
    <citation type="submission" date="2019-03" db="EMBL/GenBank/DDBJ databases">
        <title>First draft genome of Liparis tanakae, snailfish: a comprehensive survey of snailfish specific genes.</title>
        <authorList>
            <person name="Kim W."/>
            <person name="Song I."/>
            <person name="Jeong J.-H."/>
            <person name="Kim D."/>
            <person name="Kim S."/>
            <person name="Ryu S."/>
            <person name="Song J.Y."/>
            <person name="Lee S.K."/>
        </authorList>
    </citation>
    <scope>NUCLEOTIDE SEQUENCE [LARGE SCALE GENOMIC DNA]</scope>
    <source>
        <tissue evidence="2">Muscle</tissue>
    </source>
</reference>
<keyword evidence="2" id="KW-0223">Dioxygenase</keyword>
<dbReference type="Proteomes" id="UP000314294">
    <property type="component" value="Unassembled WGS sequence"/>
</dbReference>
<proteinExistence type="predicted"/>
<dbReference type="AlphaFoldDB" id="A0A4Z2HY91"/>
<organism evidence="2 3">
    <name type="scientific">Liparis tanakae</name>
    <name type="common">Tanaka's snailfish</name>
    <dbReference type="NCBI Taxonomy" id="230148"/>
    <lineage>
        <taxon>Eukaryota</taxon>
        <taxon>Metazoa</taxon>
        <taxon>Chordata</taxon>
        <taxon>Craniata</taxon>
        <taxon>Vertebrata</taxon>
        <taxon>Euteleostomi</taxon>
        <taxon>Actinopterygii</taxon>
        <taxon>Neopterygii</taxon>
        <taxon>Teleostei</taxon>
        <taxon>Neoteleostei</taxon>
        <taxon>Acanthomorphata</taxon>
        <taxon>Eupercaria</taxon>
        <taxon>Perciformes</taxon>
        <taxon>Cottioidei</taxon>
        <taxon>Cottales</taxon>
        <taxon>Liparidae</taxon>
        <taxon>Liparis</taxon>
    </lineage>
</organism>
<keyword evidence="2" id="KW-0560">Oxidoreductase</keyword>
<dbReference type="InterPro" id="IPR004981">
    <property type="entry name" value="Trp_2_3_dOase"/>
</dbReference>
<sequence>MQLFKKPHEEGEEEDASQAGVNKASKGGIIYGDYLQLEKILSAQTLQSELKADKIHDEHLFIVTHQAFELWFKQILFELDSVRHIFISGHVRDERYMLKVNNRIHRIVRIFNLLVEQFAVLETMTALDFFDFREYLAPASGFQSLQFRLLENKIGVPDNLRVPYNRRHHRDNFKGQESKLLLASEQEPTLLKLVEVNLTTPKNTTFCLLYLDKLMCCPPGYKR</sequence>
<dbReference type="GO" id="GO:0046872">
    <property type="term" value="F:metal ion binding"/>
    <property type="evidence" value="ECO:0007669"/>
    <property type="project" value="InterPro"/>
</dbReference>
<comment type="caution">
    <text evidence="2">The sequence shown here is derived from an EMBL/GenBank/DDBJ whole genome shotgun (WGS) entry which is preliminary data.</text>
</comment>
<dbReference type="Gene3D" id="1.20.58.480">
    <property type="match status" value="1"/>
</dbReference>
<dbReference type="GO" id="GO:0019442">
    <property type="term" value="P:L-tryptophan catabolic process to acetyl-CoA"/>
    <property type="evidence" value="ECO:0007669"/>
    <property type="project" value="TreeGrafter"/>
</dbReference>
<evidence type="ECO:0000313" key="2">
    <source>
        <dbReference type="EMBL" id="TNN70819.1"/>
    </source>
</evidence>
<dbReference type="InterPro" id="IPR037217">
    <property type="entry name" value="Trp/Indoleamine_2_3_dOase-like"/>
</dbReference>
<dbReference type="OrthoDB" id="447477at2759"/>
<dbReference type="GO" id="GO:0019441">
    <property type="term" value="P:L-tryptophan catabolic process to kynurenine"/>
    <property type="evidence" value="ECO:0007669"/>
    <property type="project" value="InterPro"/>
</dbReference>
<dbReference type="EMBL" id="SRLO01000158">
    <property type="protein sequence ID" value="TNN70819.1"/>
    <property type="molecule type" value="Genomic_DNA"/>
</dbReference>
<protein>
    <submittedName>
        <fullName evidence="2">Tryptophan 2,3-dioxygenase A</fullName>
    </submittedName>
</protein>
<evidence type="ECO:0000313" key="3">
    <source>
        <dbReference type="Proteomes" id="UP000314294"/>
    </source>
</evidence>
<evidence type="ECO:0000256" key="1">
    <source>
        <dbReference type="SAM" id="MobiDB-lite"/>
    </source>
</evidence>
<dbReference type="GO" id="GO:0020037">
    <property type="term" value="F:heme binding"/>
    <property type="evidence" value="ECO:0007669"/>
    <property type="project" value="InterPro"/>
</dbReference>
<keyword evidence="3" id="KW-1185">Reference proteome</keyword>
<dbReference type="GO" id="GO:0004833">
    <property type="term" value="F:L-tryptophan 2,3-dioxygenase activity"/>
    <property type="evidence" value="ECO:0007669"/>
    <property type="project" value="InterPro"/>
</dbReference>
<accession>A0A4Z2HY91</accession>
<gene>
    <name evidence="2" type="primary">tdo2a</name>
    <name evidence="2" type="ORF">EYF80_018953</name>
</gene>
<feature type="region of interest" description="Disordered" evidence="1">
    <location>
        <begin position="1"/>
        <end position="20"/>
    </location>
</feature>
<dbReference type="PANTHER" id="PTHR10138">
    <property type="entry name" value="TRYPTOPHAN 2,3-DIOXYGENASE"/>
    <property type="match status" value="1"/>
</dbReference>
<name>A0A4Z2HY91_9TELE</name>
<dbReference type="SUPFAM" id="SSF140959">
    <property type="entry name" value="Indolic compounds 2,3-dioxygenase-like"/>
    <property type="match status" value="1"/>
</dbReference>
<dbReference type="PANTHER" id="PTHR10138:SF2">
    <property type="entry name" value="TRYPTOPHAN 2,3-DIOXYGENASE A"/>
    <property type="match status" value="1"/>
</dbReference>
<dbReference type="Pfam" id="PF03301">
    <property type="entry name" value="Trp_dioxygenase"/>
    <property type="match status" value="1"/>
</dbReference>